<organism evidence="2 3">
    <name type="scientific">Tolypocladium capitatum</name>
    <dbReference type="NCBI Taxonomy" id="45235"/>
    <lineage>
        <taxon>Eukaryota</taxon>
        <taxon>Fungi</taxon>
        <taxon>Dikarya</taxon>
        <taxon>Ascomycota</taxon>
        <taxon>Pezizomycotina</taxon>
        <taxon>Sordariomycetes</taxon>
        <taxon>Hypocreomycetidae</taxon>
        <taxon>Hypocreales</taxon>
        <taxon>Ophiocordycipitaceae</taxon>
        <taxon>Tolypocladium</taxon>
    </lineage>
</organism>
<dbReference type="GO" id="GO:0009086">
    <property type="term" value="P:methionine biosynthetic process"/>
    <property type="evidence" value="ECO:0007669"/>
    <property type="project" value="TreeGrafter"/>
</dbReference>
<dbReference type="GO" id="GO:0046983">
    <property type="term" value="F:protein dimerization activity"/>
    <property type="evidence" value="ECO:0007669"/>
    <property type="project" value="InterPro"/>
</dbReference>
<keyword evidence="3" id="KW-1185">Reference proteome</keyword>
<dbReference type="SUPFAM" id="SSF55347">
    <property type="entry name" value="Glyceraldehyde-3-phosphate dehydrogenase-like, C-terminal domain"/>
    <property type="match status" value="1"/>
</dbReference>
<proteinExistence type="predicted"/>
<comment type="caution">
    <text evidence="2">The sequence shown here is derived from an EMBL/GenBank/DDBJ whole genome shotgun (WGS) entry which is preliminary data.</text>
</comment>
<protein>
    <submittedName>
        <fullName evidence="2">Aspartate-semialdehyde dehydrogenase</fullName>
    </submittedName>
</protein>
<dbReference type="Proteomes" id="UP000236621">
    <property type="component" value="Unassembled WGS sequence"/>
</dbReference>
<dbReference type="PANTHER" id="PTHR46718:SF1">
    <property type="entry name" value="ASPARTATE-SEMIALDEHYDE DEHYDROGENASE"/>
    <property type="match status" value="1"/>
</dbReference>
<evidence type="ECO:0000259" key="1">
    <source>
        <dbReference type="Pfam" id="PF02774"/>
    </source>
</evidence>
<dbReference type="InterPro" id="IPR012280">
    <property type="entry name" value="Semialdhyde_DH_dimer_dom"/>
</dbReference>
<feature type="domain" description="Semialdehyde dehydrogenase dimerisation" evidence="1">
    <location>
        <begin position="2"/>
        <end position="122"/>
    </location>
</feature>
<dbReference type="OrthoDB" id="1894490at2759"/>
<sequence length="150" mass="16568">MPGRSVDKSATPFIPGEEDKLETEARKILGRLDGAGKAFVEQDDLRVSATCNRVPVKMAIDGHAACVSLKFERQPAPSARRCRDALRRFTAQAQTLGCPSAPSPPIMVYDEEARPRPRLDGDLRNGNTFSGIFDLKRTALSHNTVIYHLY</sequence>
<accession>A0A2K3PSF9</accession>
<dbReference type="STRING" id="45235.A0A2K3PSF9"/>
<dbReference type="Gene3D" id="3.30.360.10">
    <property type="entry name" value="Dihydrodipicolinate Reductase, domain 2"/>
    <property type="match status" value="1"/>
</dbReference>
<reference evidence="2 3" key="1">
    <citation type="submission" date="2017-08" db="EMBL/GenBank/DDBJ databases">
        <title>Harnessing the power of phylogenomics to disentangle the directionality and signatures of interkingdom host jumping in the parasitic fungal genus Tolypocladium.</title>
        <authorList>
            <person name="Quandt C.A."/>
            <person name="Patterson W."/>
            <person name="Spatafora J.W."/>
        </authorList>
    </citation>
    <scope>NUCLEOTIDE SEQUENCE [LARGE SCALE GENOMIC DNA]</scope>
    <source>
        <strain evidence="2 3">CBS 113982</strain>
    </source>
</reference>
<dbReference type="Pfam" id="PF02774">
    <property type="entry name" value="Semialdhyde_dhC"/>
    <property type="match status" value="1"/>
</dbReference>
<name>A0A2K3PSF9_9HYPO</name>
<dbReference type="GO" id="GO:0009088">
    <property type="term" value="P:threonine biosynthetic process"/>
    <property type="evidence" value="ECO:0007669"/>
    <property type="project" value="TreeGrafter"/>
</dbReference>
<gene>
    <name evidence="2" type="ORF">TCAP_07588</name>
</gene>
<dbReference type="CDD" id="cd18130">
    <property type="entry name" value="ASADH_C_arch_fung_like"/>
    <property type="match status" value="1"/>
</dbReference>
<dbReference type="EMBL" id="NRSZ01001319">
    <property type="protein sequence ID" value="PNY18228.1"/>
    <property type="molecule type" value="Genomic_DNA"/>
</dbReference>
<dbReference type="PANTHER" id="PTHR46718">
    <property type="entry name" value="ASPARTATE-SEMIALDEHYDE DEHYDROGENASE"/>
    <property type="match status" value="1"/>
</dbReference>
<evidence type="ECO:0000313" key="2">
    <source>
        <dbReference type="EMBL" id="PNY18228.1"/>
    </source>
</evidence>
<dbReference type="AlphaFoldDB" id="A0A2K3PSF9"/>
<dbReference type="GO" id="GO:0004073">
    <property type="term" value="F:aspartate-semialdehyde dehydrogenase activity"/>
    <property type="evidence" value="ECO:0007669"/>
    <property type="project" value="TreeGrafter"/>
</dbReference>
<dbReference type="InterPro" id="IPR051823">
    <property type="entry name" value="ASADH-related"/>
</dbReference>
<evidence type="ECO:0000313" key="3">
    <source>
        <dbReference type="Proteomes" id="UP000236621"/>
    </source>
</evidence>